<feature type="compositionally biased region" description="Basic and acidic residues" evidence="1">
    <location>
        <begin position="11"/>
        <end position="24"/>
    </location>
</feature>
<comment type="caution">
    <text evidence="3">The sequence shown here is derived from an EMBL/GenBank/DDBJ whole genome shotgun (WGS) entry which is preliminary data.</text>
</comment>
<dbReference type="OrthoDB" id="5397682at2759"/>
<evidence type="ECO:0000256" key="1">
    <source>
        <dbReference type="SAM" id="MobiDB-lite"/>
    </source>
</evidence>
<gene>
    <name evidence="3" type="ORF">G6O67_000707</name>
</gene>
<dbReference type="EMBL" id="JAAVMX010000001">
    <property type="protein sequence ID" value="KAF4513434.1"/>
    <property type="molecule type" value="Genomic_DNA"/>
</dbReference>
<reference evidence="3 4" key="1">
    <citation type="journal article" date="2020" name="Genome Biol. Evol.">
        <title>A new high-quality draft genome assembly of the Chinese cordyceps Ophiocordyceps sinensis.</title>
        <authorList>
            <person name="Shu R."/>
            <person name="Zhang J."/>
            <person name="Meng Q."/>
            <person name="Zhang H."/>
            <person name="Zhou G."/>
            <person name="Li M."/>
            <person name="Wu P."/>
            <person name="Zhao Y."/>
            <person name="Chen C."/>
            <person name="Qin Q."/>
        </authorList>
    </citation>
    <scope>NUCLEOTIDE SEQUENCE [LARGE SCALE GENOMIC DNA]</scope>
    <source>
        <strain evidence="3 4">IOZ07</strain>
    </source>
</reference>
<proteinExistence type="predicted"/>
<keyword evidence="2" id="KW-0812">Transmembrane</keyword>
<organism evidence="3 4">
    <name type="scientific">Ophiocordyceps sinensis</name>
    <dbReference type="NCBI Taxonomy" id="72228"/>
    <lineage>
        <taxon>Eukaryota</taxon>
        <taxon>Fungi</taxon>
        <taxon>Dikarya</taxon>
        <taxon>Ascomycota</taxon>
        <taxon>Pezizomycotina</taxon>
        <taxon>Sordariomycetes</taxon>
        <taxon>Hypocreomycetidae</taxon>
        <taxon>Hypocreales</taxon>
        <taxon>Ophiocordycipitaceae</taxon>
        <taxon>Ophiocordyceps</taxon>
    </lineage>
</organism>
<evidence type="ECO:0000313" key="4">
    <source>
        <dbReference type="Proteomes" id="UP000557566"/>
    </source>
</evidence>
<sequence>MTNSKAWQPWRNDEELAKKDDDHRHGAKRGPSQWTAARFPRPALVLRIVAYLFVGAAIVVVLLHATRHDGDSNDTPSHGPSHGDGFIPALSNSRPDGAAPRQHEPRPPLLKPPKAPVPYPYAEKGSSRTQAVDQGRDYNGPVTQPKLIDSLRTVTAVSPGSVKNRNVLFAAASLQSASTLLPLACQMAAERQSQVHFVFVGRDGIPLKELLKINGIDSTCPLTMHDARPDKAAASTDARMTLAVERVIAVFHRVAHPQAVLIDSTDAEEAFFHRGVRDRLKTTQSALIELPEKPQSRLAWITKLDASALAAWNKVRFDIVVHSPPTGTGNLKRLLRSIARADLGGHSIPHLVVELPSTVEAPLENFLAGYRWPPPCPGEKLMPSMLSLRRRIPRQRLTEEESSARFLESFWPSDALHSHVLVLSPHMEVGSHFFHYIKYSLLFQQHSRAATRESRHPKMMAISLSVPTTVLGGTQPFTPPRPLRAGEAESAPGTAFLWQAPTSDALLVMGERWVELHGYVSQVLERQHTMAASLPMLASKEVGKQYPAWMEYALQLSRLRGYSTLYPSRQTADAIAGVHTDLPEKPEEYQGQAGSRDKEKDMMGDEASVLFDVGSQVDMLETLPGEGGQQLLDGLPVLSWDGQQTKDDALEEDAAQLTTEFRQQVGGCSDEDLEKLTRPDGYARDLFCKAAKGRG</sequence>
<feature type="region of interest" description="Disordered" evidence="1">
    <location>
        <begin position="69"/>
        <end position="135"/>
    </location>
</feature>
<keyword evidence="4" id="KW-1185">Reference proteome</keyword>
<feature type="region of interest" description="Disordered" evidence="1">
    <location>
        <begin position="1"/>
        <end position="33"/>
    </location>
</feature>
<protein>
    <recommendedName>
        <fullName evidence="5">Glycosyltransferase 2</fullName>
    </recommendedName>
</protein>
<evidence type="ECO:0008006" key="5">
    <source>
        <dbReference type="Google" id="ProtNLM"/>
    </source>
</evidence>
<dbReference type="PANTHER" id="PTHR33604">
    <property type="entry name" value="OSJNBA0004B13.7 PROTEIN"/>
    <property type="match status" value="1"/>
</dbReference>
<keyword evidence="2" id="KW-1133">Transmembrane helix</keyword>
<name>A0A8H4PZQ0_9HYPO</name>
<evidence type="ECO:0000256" key="2">
    <source>
        <dbReference type="SAM" id="Phobius"/>
    </source>
</evidence>
<dbReference type="AlphaFoldDB" id="A0A8H4PZQ0"/>
<evidence type="ECO:0000313" key="3">
    <source>
        <dbReference type="EMBL" id="KAF4513434.1"/>
    </source>
</evidence>
<accession>A0A8H4PZQ0</accession>
<dbReference type="PANTHER" id="PTHR33604:SF3">
    <property type="entry name" value="OSJNBA0004B13.7 PROTEIN"/>
    <property type="match status" value="1"/>
</dbReference>
<dbReference type="Proteomes" id="UP000557566">
    <property type="component" value="Unassembled WGS sequence"/>
</dbReference>
<feature type="transmembrane region" description="Helical" evidence="2">
    <location>
        <begin position="44"/>
        <end position="65"/>
    </location>
</feature>
<keyword evidence="2" id="KW-0472">Membrane</keyword>
<feature type="compositionally biased region" description="Pro residues" evidence="1">
    <location>
        <begin position="107"/>
        <end position="119"/>
    </location>
</feature>